<dbReference type="InterPro" id="IPR043519">
    <property type="entry name" value="NT_sf"/>
</dbReference>
<dbReference type="GO" id="GO:1990817">
    <property type="term" value="F:poly(A) RNA polymerase activity"/>
    <property type="evidence" value="ECO:0007669"/>
    <property type="project" value="UniProtKB-EC"/>
</dbReference>
<dbReference type="OrthoDB" id="2274644at2759"/>
<sequence>MPNRPSSNNRSRRPARRPPANNPPIAHVGGLYPVTMQPANPAPPAPPVEEEEHFEDNSIEFVGSLFDCILYERAYHRLHTLKKAWDFPVVYEEVAQDLVACYRLSLEPKFLNNPITSVFSRYFQRQKSLLTAKGLRRFVHDHMGTYEQFPTSSMNSFGMYTMSAGFLDEDVEVEDLDEEELSDFDAVTHGRRVTRKGVAYKGPQLSRNHEEDYARNYYAIYKHTQDMIAVMIEHLRRKMWYHQGSGGQIVALKGMGVERPKPESNANKNQSFMDDTDADWKNRGISDVKGVKKYTRRFNGKIKRRNYERNRARIVTEGRVYGQAYPSGAIPSDVFMSPTAPTDYSDSETEDQDPESVKRRTEDSLRIDETIAQLAGMSTMEYRSYKRAIRYLPPSHKDILYDWKGVNRDLRLIDLPFEDAEPSFYAGLTKALMEKYRGLLPPDDIMNRHKALAVTLAQVLKIAFPSEDLEVEPFGSFVSGLLLKDSDADFCITGPNIHEHKLLNDMEHLGDVLRRFGMKDVVCIPGAMVPIVKFKDPQTNMECDLNSGNNLGTVNSELIKAYLSIDERVKPFLYLIKAISKAQGINDSKTGYLSSYALTWMGIVYLQQLMIPESEQGNRASSSSVLVGGGGPSAAPRPWRPVLPKLQQQPAEHMTDFTSRLNSHIRSAGNTADGSRSPSTASGDKVQCRFDENKTGRLTGFGHRNTRSLASLVIGFFEFYSRRFCYTGTSIHVATAEYVPKTAKEQQLDNHRFKVVDPFQLHRNITGTCRGETLARIWRAFDHCYQSLSAGDVAKTLVPVE</sequence>
<feature type="region of interest" description="Disordered" evidence="10">
    <location>
        <begin position="1"/>
        <end position="53"/>
    </location>
</feature>
<reference evidence="13" key="1">
    <citation type="submission" date="2021-11" db="EMBL/GenBank/DDBJ databases">
        <authorList>
            <person name="Herlambang A."/>
            <person name="Guo Y."/>
            <person name="Takashima Y."/>
            <person name="Nishizawa T."/>
        </authorList>
    </citation>
    <scope>NUCLEOTIDE SEQUENCE</scope>
    <source>
        <strain evidence="13">E1425</strain>
    </source>
</reference>
<evidence type="ECO:0000256" key="10">
    <source>
        <dbReference type="SAM" id="MobiDB-lite"/>
    </source>
</evidence>
<proteinExistence type="inferred from homology"/>
<comment type="caution">
    <text evidence="13">The sequence shown here is derived from an EMBL/GenBank/DDBJ whole genome shotgun (WGS) entry which is preliminary data.</text>
</comment>
<dbReference type="Gene3D" id="1.10.1410.10">
    <property type="match status" value="1"/>
</dbReference>
<evidence type="ECO:0000256" key="4">
    <source>
        <dbReference type="ARBA" id="ARBA00008593"/>
    </source>
</evidence>
<feature type="region of interest" description="Disordered" evidence="10">
    <location>
        <begin position="332"/>
        <end position="363"/>
    </location>
</feature>
<dbReference type="Proteomes" id="UP000827284">
    <property type="component" value="Unassembled WGS sequence"/>
</dbReference>
<dbReference type="GO" id="GO:0010605">
    <property type="term" value="P:negative regulation of macromolecule metabolic process"/>
    <property type="evidence" value="ECO:0007669"/>
    <property type="project" value="UniProtKB-ARBA"/>
</dbReference>
<dbReference type="GO" id="GO:0005737">
    <property type="term" value="C:cytoplasm"/>
    <property type="evidence" value="ECO:0007669"/>
    <property type="project" value="UniProtKB-SubCell"/>
</dbReference>
<evidence type="ECO:0000256" key="6">
    <source>
        <dbReference type="ARBA" id="ARBA00022490"/>
    </source>
</evidence>
<dbReference type="GO" id="GO:0031123">
    <property type="term" value="P:RNA 3'-end processing"/>
    <property type="evidence" value="ECO:0007669"/>
    <property type="project" value="TreeGrafter"/>
</dbReference>
<dbReference type="SUPFAM" id="SSF81631">
    <property type="entry name" value="PAP/OAS1 substrate-binding domain"/>
    <property type="match status" value="1"/>
</dbReference>
<keyword evidence="9" id="KW-0460">Magnesium</keyword>
<reference evidence="13" key="2">
    <citation type="journal article" date="2022" name="Microbiol. Resour. Announc.">
        <title>Whole-Genome Sequence of Entomortierella parvispora E1425, a Mucoromycotan Fungus Associated with Burkholderiaceae-Related Endosymbiotic Bacteria.</title>
        <authorList>
            <person name="Herlambang A."/>
            <person name="Guo Y."/>
            <person name="Takashima Y."/>
            <person name="Narisawa K."/>
            <person name="Ohta H."/>
            <person name="Nishizawa T."/>
        </authorList>
    </citation>
    <scope>NUCLEOTIDE SEQUENCE</scope>
    <source>
        <strain evidence="13">E1425</strain>
    </source>
</reference>
<dbReference type="InterPro" id="IPR054708">
    <property type="entry name" value="MTPAP-like_central"/>
</dbReference>
<protein>
    <recommendedName>
        <fullName evidence="5">polynucleotide adenylyltransferase</fullName>
        <ecNumber evidence="5">2.7.7.19</ecNumber>
    </recommendedName>
</protein>
<feature type="region of interest" description="Disordered" evidence="10">
    <location>
        <begin position="666"/>
        <end position="688"/>
    </location>
</feature>
<feature type="region of interest" description="Disordered" evidence="10">
    <location>
        <begin position="620"/>
        <end position="640"/>
    </location>
</feature>
<dbReference type="SUPFAM" id="SSF81301">
    <property type="entry name" value="Nucleotidyltransferase"/>
    <property type="match status" value="1"/>
</dbReference>
<evidence type="ECO:0000313" key="14">
    <source>
        <dbReference type="Proteomes" id="UP000827284"/>
    </source>
</evidence>
<dbReference type="PANTHER" id="PTHR12271:SF40">
    <property type="entry name" value="POLY(A) RNA POLYMERASE GLD2"/>
    <property type="match status" value="1"/>
</dbReference>
<feature type="compositionally biased region" description="Polar residues" evidence="10">
    <location>
        <begin position="666"/>
        <end position="682"/>
    </location>
</feature>
<evidence type="ECO:0000256" key="7">
    <source>
        <dbReference type="ARBA" id="ARBA00022679"/>
    </source>
</evidence>
<comment type="similarity">
    <text evidence="4">Belongs to the DNA polymerase type-B-like family.</text>
</comment>
<evidence type="ECO:0000256" key="9">
    <source>
        <dbReference type="ARBA" id="ARBA00022842"/>
    </source>
</evidence>
<comment type="subcellular location">
    <subcellularLocation>
        <location evidence="3">Cytoplasm</location>
    </subcellularLocation>
</comment>
<dbReference type="GO" id="GO:0046872">
    <property type="term" value="F:metal ion binding"/>
    <property type="evidence" value="ECO:0007669"/>
    <property type="project" value="UniProtKB-KW"/>
</dbReference>
<evidence type="ECO:0000256" key="1">
    <source>
        <dbReference type="ARBA" id="ARBA00001936"/>
    </source>
</evidence>
<dbReference type="AlphaFoldDB" id="A0A9P3LVR8"/>
<evidence type="ECO:0000256" key="2">
    <source>
        <dbReference type="ARBA" id="ARBA00001946"/>
    </source>
</evidence>
<dbReference type="InterPro" id="IPR002058">
    <property type="entry name" value="PAP_assoc"/>
</dbReference>
<dbReference type="EC" id="2.7.7.19" evidence="5"/>
<keyword evidence="6" id="KW-0963">Cytoplasm</keyword>
<dbReference type="EMBL" id="BQFW01000006">
    <property type="protein sequence ID" value="GJJ72025.1"/>
    <property type="molecule type" value="Genomic_DNA"/>
</dbReference>
<dbReference type="Pfam" id="PF22600">
    <property type="entry name" value="MTPAP-like_central"/>
    <property type="match status" value="1"/>
</dbReference>
<keyword evidence="14" id="KW-1185">Reference proteome</keyword>
<keyword evidence="7" id="KW-0808">Transferase</keyword>
<evidence type="ECO:0000256" key="8">
    <source>
        <dbReference type="ARBA" id="ARBA00022723"/>
    </source>
</evidence>
<comment type="cofactor">
    <cofactor evidence="2">
        <name>Mg(2+)</name>
        <dbReference type="ChEBI" id="CHEBI:18420"/>
    </cofactor>
</comment>
<name>A0A9P3LVR8_9FUNG</name>
<feature type="compositionally biased region" description="Acidic residues" evidence="10">
    <location>
        <begin position="345"/>
        <end position="354"/>
    </location>
</feature>
<evidence type="ECO:0000313" key="13">
    <source>
        <dbReference type="EMBL" id="GJJ72025.1"/>
    </source>
</evidence>
<evidence type="ECO:0000259" key="12">
    <source>
        <dbReference type="Pfam" id="PF22600"/>
    </source>
</evidence>
<comment type="cofactor">
    <cofactor evidence="1">
        <name>Mn(2+)</name>
        <dbReference type="ChEBI" id="CHEBI:29035"/>
    </cofactor>
</comment>
<dbReference type="CDD" id="cd05402">
    <property type="entry name" value="NT_PAP_TUTase"/>
    <property type="match status" value="1"/>
</dbReference>
<evidence type="ECO:0000256" key="5">
    <source>
        <dbReference type="ARBA" id="ARBA00012388"/>
    </source>
</evidence>
<feature type="domain" description="Poly(A) RNA polymerase mitochondrial-like central palm" evidence="12">
    <location>
        <begin position="428"/>
        <end position="563"/>
    </location>
</feature>
<evidence type="ECO:0000256" key="3">
    <source>
        <dbReference type="ARBA" id="ARBA00004496"/>
    </source>
</evidence>
<dbReference type="PANTHER" id="PTHR12271">
    <property type="entry name" value="POLY A POLYMERASE CID PAP -RELATED"/>
    <property type="match status" value="1"/>
</dbReference>
<organism evidence="13 14">
    <name type="scientific">Entomortierella parvispora</name>
    <dbReference type="NCBI Taxonomy" id="205924"/>
    <lineage>
        <taxon>Eukaryota</taxon>
        <taxon>Fungi</taxon>
        <taxon>Fungi incertae sedis</taxon>
        <taxon>Mucoromycota</taxon>
        <taxon>Mortierellomycotina</taxon>
        <taxon>Mortierellomycetes</taxon>
        <taxon>Mortierellales</taxon>
        <taxon>Mortierellaceae</taxon>
        <taxon>Entomortierella</taxon>
    </lineage>
</organism>
<gene>
    <name evidence="13" type="ORF">EMPS_04382</name>
</gene>
<evidence type="ECO:0000259" key="11">
    <source>
        <dbReference type="Pfam" id="PF03828"/>
    </source>
</evidence>
<dbReference type="Gene3D" id="3.30.460.10">
    <property type="entry name" value="Beta Polymerase, domain 2"/>
    <property type="match status" value="1"/>
</dbReference>
<accession>A0A9P3LVR8</accession>
<feature type="domain" description="PAP-associated" evidence="11">
    <location>
        <begin position="708"/>
        <end position="762"/>
    </location>
</feature>
<keyword evidence="8" id="KW-0479">Metal-binding</keyword>
<dbReference type="Pfam" id="PF03828">
    <property type="entry name" value="PAP_assoc"/>
    <property type="match status" value="1"/>
</dbReference>